<evidence type="ECO:0000256" key="7">
    <source>
        <dbReference type="SAM" id="MobiDB-lite"/>
    </source>
</evidence>
<feature type="compositionally biased region" description="Acidic residues" evidence="7">
    <location>
        <begin position="1265"/>
        <end position="1299"/>
    </location>
</feature>
<feature type="compositionally biased region" description="Basic and acidic residues" evidence="7">
    <location>
        <begin position="1300"/>
        <end position="1309"/>
    </location>
</feature>
<feature type="compositionally biased region" description="Polar residues" evidence="7">
    <location>
        <begin position="492"/>
        <end position="508"/>
    </location>
</feature>
<keyword evidence="4" id="KW-0804">Transcription</keyword>
<evidence type="ECO:0000259" key="8">
    <source>
        <dbReference type="PROSITE" id="PS50888"/>
    </source>
</evidence>
<evidence type="ECO:0000256" key="4">
    <source>
        <dbReference type="ARBA" id="ARBA00023163"/>
    </source>
</evidence>
<dbReference type="GO" id="GO:0046983">
    <property type="term" value="F:protein dimerization activity"/>
    <property type="evidence" value="ECO:0007669"/>
    <property type="project" value="InterPro"/>
</dbReference>
<evidence type="ECO:0000256" key="3">
    <source>
        <dbReference type="ARBA" id="ARBA00023125"/>
    </source>
</evidence>
<dbReference type="PROSITE" id="PS50888">
    <property type="entry name" value="BHLH"/>
    <property type="match status" value="1"/>
</dbReference>
<dbReference type="GO" id="GO:0005634">
    <property type="term" value="C:nucleus"/>
    <property type="evidence" value="ECO:0007669"/>
    <property type="project" value="UniProtKB-SubCell"/>
</dbReference>
<reference evidence="9" key="1">
    <citation type="submission" date="2021-11" db="EMBL/GenBank/DDBJ databases">
        <authorList>
            <person name="Herlambang A."/>
            <person name="Guo Y."/>
            <person name="Takashima Y."/>
            <person name="Nishizawa T."/>
        </authorList>
    </citation>
    <scope>NUCLEOTIDE SEQUENCE</scope>
    <source>
        <strain evidence="9">E1425</strain>
    </source>
</reference>
<feature type="coiled-coil region" evidence="6">
    <location>
        <begin position="36"/>
        <end position="82"/>
    </location>
</feature>
<feature type="region of interest" description="Disordered" evidence="7">
    <location>
        <begin position="236"/>
        <end position="270"/>
    </location>
</feature>
<feature type="compositionally biased region" description="Low complexity" evidence="7">
    <location>
        <begin position="608"/>
        <end position="617"/>
    </location>
</feature>
<feature type="compositionally biased region" description="Low complexity" evidence="7">
    <location>
        <begin position="1206"/>
        <end position="1215"/>
    </location>
</feature>
<feature type="compositionally biased region" description="Polar residues" evidence="7">
    <location>
        <begin position="626"/>
        <end position="645"/>
    </location>
</feature>
<feature type="region of interest" description="Disordered" evidence="7">
    <location>
        <begin position="1118"/>
        <end position="1316"/>
    </location>
</feature>
<dbReference type="OrthoDB" id="5344169at2759"/>
<feature type="compositionally biased region" description="Low complexity" evidence="7">
    <location>
        <begin position="1136"/>
        <end position="1145"/>
    </location>
</feature>
<evidence type="ECO:0000256" key="5">
    <source>
        <dbReference type="ARBA" id="ARBA00023242"/>
    </source>
</evidence>
<feature type="compositionally biased region" description="Low complexity" evidence="7">
    <location>
        <begin position="236"/>
        <end position="256"/>
    </location>
</feature>
<dbReference type="Gene3D" id="4.10.280.10">
    <property type="entry name" value="Helix-loop-helix DNA-binding domain"/>
    <property type="match status" value="1"/>
</dbReference>
<feature type="compositionally biased region" description="Basic and acidic residues" evidence="7">
    <location>
        <begin position="1122"/>
        <end position="1131"/>
    </location>
</feature>
<dbReference type="InterPro" id="IPR036638">
    <property type="entry name" value="HLH_DNA-bd_sf"/>
</dbReference>
<evidence type="ECO:0000313" key="9">
    <source>
        <dbReference type="EMBL" id="GJJ68748.1"/>
    </source>
</evidence>
<feature type="compositionally biased region" description="Low complexity" evidence="7">
    <location>
        <begin position="86"/>
        <end position="106"/>
    </location>
</feature>
<feature type="compositionally biased region" description="Basic and acidic residues" evidence="7">
    <location>
        <begin position="1154"/>
        <end position="1172"/>
    </location>
</feature>
<keyword evidence="6" id="KW-0175">Coiled coil</keyword>
<dbReference type="SUPFAM" id="SSF47459">
    <property type="entry name" value="HLH, helix-loop-helix DNA-binding domain"/>
    <property type="match status" value="1"/>
</dbReference>
<feature type="compositionally biased region" description="Polar residues" evidence="7">
    <location>
        <begin position="666"/>
        <end position="689"/>
    </location>
</feature>
<dbReference type="InterPro" id="IPR052207">
    <property type="entry name" value="Max-like/E-box_TFs"/>
</dbReference>
<sequence>MSYDFDNSSFSLDQAGLELSLNDFSFDPTQANQVQQHLQQQHLQQQQQQLAQHQEQQQRQQQQQQQQRLQQDQRQLQSLLLQNEAPNNRNEPENRWQPQQQQQQQQIMDGNNDGNSSHSRSTLDYHPSASMDMLAAAVSSAGGATTPILQTHPEKLNRAGPSLQQQLQQQHQQQQLLLQQQQQRQQEQLRQQQQQQLQLLPQSTPQQQQQQQSHVQAQVQAQARVRAQVQAQAQAQAAQMQNQNQNQGQNQNQNQQKDGSGPRGHQLLTPAGSEYYSSADFSQYMSPLGIQPENTTDNTTMALNEQFDDDEQVFFTPLISPAMTPVHPYSNMPQAMSTTNEIFSPLSSPALQPHRSSQIDYLSFTGSNFSSLPIQFQQAHQAQQQQLQQQLQQFQQPPQQFQQQQQQQQQQQLQQGGSSDVLQSGQTIGAKHHLTDTKSPALSGQRPPVKRRTTVERVTNGLSSSSLPRTSAPGGNGATSNAMSKSFPALQPMTSHVPSSPSNLRSQPTTTVASSSSSATTAANRTRTTVTLAPASPMTMHFPANSRPTPSPIMLSTTQPMVTTPGLNGQPSPSPRLVSHMNHLSMMPASPALFALPASSMMPPPRSPMILPSQQTRNQERTQRQLSISTMPAQSQTSNSNSNGFQFTPQKQQQQQSQPMDLDLTKQLSLQQTNPGSSTNLQSSVVDQNSSSLAVSSGDSGDATMAAPERGVGSTKSTPKALRPSAPSSNNSSSSLSSKTNTPKSALAPVTPASLMNLSGSESTPASSPKFGAGAKLKPKPSSKSAESTGASSSATKSGGSRSSTSTSSSGKKSGSSGSNHHRKSGSATMTAGPIMPRTPGTMAAFISPMPPPSSGFPTLISPALKPTLMPQPIASHGHRSGSISGGGGGAQQPILMSPRGQPLLVSPGLKPWLPGVSTSEVMARLASKSNYQNILDGDHTALGLSYNTDLHSGIELRRTSHKAAEQKRRDSLKHCFEDLRQMIPNIQEKAPSKVFLLKKSFDYICALKAELAQRDLTVARFQVQQDYMEQSMSSWFESTFQAGQENEQDGEDGEGAEKDNSKTKTVTLTKDQIQLFFESWRLSEAQLSEATAKEMAAAQMAAEVAEQSAMAVEAARIGNQQEKEKEKDKNGNGGNSKSTSVKGSQPSGSQSLKKQDMGVDGMGKNEEENSKRKQGPSQTLGTNDHGCQGPESGDDSENEVLPQPSSSSSSSSSSLKSLTPINSKSKSSRSATDPATLQSVSSSSKRRRKSLSNMSSRSNRKEEEGDDEDEAEEEDDEDEEEDGDDDDEYDEDEEEEEENGKARRRNSDFEMTDAS</sequence>
<dbReference type="GO" id="GO:0000981">
    <property type="term" value="F:DNA-binding transcription factor activity, RNA polymerase II-specific"/>
    <property type="evidence" value="ECO:0007669"/>
    <property type="project" value="TreeGrafter"/>
</dbReference>
<evidence type="ECO:0000256" key="6">
    <source>
        <dbReference type="SAM" id="Coils"/>
    </source>
</evidence>
<feature type="compositionally biased region" description="Low complexity" evidence="7">
    <location>
        <begin position="780"/>
        <end position="819"/>
    </location>
</feature>
<feature type="region of interest" description="Disordered" evidence="7">
    <location>
        <begin position="86"/>
        <end position="125"/>
    </location>
</feature>
<feature type="compositionally biased region" description="Low complexity" evidence="7">
    <location>
        <begin position="646"/>
        <end position="658"/>
    </location>
</feature>
<dbReference type="PANTHER" id="PTHR15741">
    <property type="entry name" value="BASIC HELIX-LOOP-HELIX ZIP TRANSCRIPTION FACTOR"/>
    <property type="match status" value="1"/>
</dbReference>
<feature type="compositionally biased region" description="Polar residues" evidence="7">
    <location>
        <begin position="1216"/>
        <end position="1239"/>
    </location>
</feature>
<dbReference type="InterPro" id="IPR011598">
    <property type="entry name" value="bHLH_dom"/>
</dbReference>
<dbReference type="Proteomes" id="UP000827284">
    <property type="component" value="Unassembled WGS sequence"/>
</dbReference>
<evidence type="ECO:0000256" key="1">
    <source>
        <dbReference type="ARBA" id="ARBA00004123"/>
    </source>
</evidence>
<feature type="compositionally biased region" description="Low complexity" evidence="7">
    <location>
        <begin position="509"/>
        <end position="531"/>
    </location>
</feature>
<dbReference type="CDD" id="cd11405">
    <property type="entry name" value="bHLHzip_MLXIP_like"/>
    <property type="match status" value="1"/>
</dbReference>
<comment type="caution">
    <text evidence="9">The sequence shown here is derived from an EMBL/GenBank/DDBJ whole genome shotgun (WGS) entry which is preliminary data.</text>
</comment>
<gene>
    <name evidence="9" type="ORF">EMPS_01094</name>
</gene>
<dbReference type="Pfam" id="PF00010">
    <property type="entry name" value="HLH"/>
    <property type="match status" value="1"/>
</dbReference>
<organism evidence="9 10">
    <name type="scientific">Entomortierella parvispora</name>
    <dbReference type="NCBI Taxonomy" id="205924"/>
    <lineage>
        <taxon>Eukaryota</taxon>
        <taxon>Fungi</taxon>
        <taxon>Fungi incertae sedis</taxon>
        <taxon>Mucoromycota</taxon>
        <taxon>Mortierellomycotina</taxon>
        <taxon>Mortierellomycetes</taxon>
        <taxon>Mortierellales</taxon>
        <taxon>Mortierellaceae</taxon>
        <taxon>Entomortierella</taxon>
    </lineage>
</organism>
<dbReference type="GO" id="GO:0000978">
    <property type="term" value="F:RNA polymerase II cis-regulatory region sequence-specific DNA binding"/>
    <property type="evidence" value="ECO:0007669"/>
    <property type="project" value="TreeGrafter"/>
</dbReference>
<reference evidence="9" key="2">
    <citation type="journal article" date="2022" name="Microbiol. Resour. Announc.">
        <title>Whole-Genome Sequence of Entomortierella parvispora E1425, a Mucoromycotan Fungus Associated with Burkholderiaceae-Related Endosymbiotic Bacteria.</title>
        <authorList>
            <person name="Herlambang A."/>
            <person name="Guo Y."/>
            <person name="Takashima Y."/>
            <person name="Narisawa K."/>
            <person name="Ohta H."/>
            <person name="Nishizawa T."/>
        </authorList>
    </citation>
    <scope>NUCLEOTIDE SEQUENCE</scope>
    <source>
        <strain evidence="9">E1425</strain>
    </source>
</reference>
<feature type="compositionally biased region" description="Polar residues" evidence="7">
    <location>
        <begin position="416"/>
        <end position="427"/>
    </location>
</feature>
<feature type="compositionally biased region" description="Low complexity" evidence="7">
    <location>
        <begin position="721"/>
        <end position="745"/>
    </location>
</feature>
<feature type="compositionally biased region" description="Polar residues" evidence="7">
    <location>
        <begin position="107"/>
        <end position="122"/>
    </location>
</feature>
<evidence type="ECO:0000256" key="2">
    <source>
        <dbReference type="ARBA" id="ARBA00023015"/>
    </source>
</evidence>
<keyword evidence="10" id="KW-1185">Reference proteome</keyword>
<evidence type="ECO:0000313" key="10">
    <source>
        <dbReference type="Proteomes" id="UP000827284"/>
    </source>
</evidence>
<name>A0A9P3H270_9FUNG</name>
<feature type="region of interest" description="Disordered" evidence="7">
    <location>
        <begin position="598"/>
        <end position="851"/>
    </location>
</feature>
<feature type="domain" description="BHLH" evidence="8">
    <location>
        <begin position="957"/>
        <end position="1008"/>
    </location>
</feature>
<feature type="compositionally biased region" description="Low complexity" evidence="7">
    <location>
        <begin position="398"/>
        <end position="415"/>
    </location>
</feature>
<dbReference type="SMART" id="SM00353">
    <property type="entry name" value="HLH"/>
    <property type="match status" value="1"/>
</dbReference>
<proteinExistence type="predicted"/>
<accession>A0A9P3H270</accession>
<feature type="coiled-coil region" evidence="6">
    <location>
        <begin position="164"/>
        <end position="198"/>
    </location>
</feature>
<feature type="compositionally biased region" description="Polar residues" evidence="7">
    <location>
        <begin position="456"/>
        <end position="469"/>
    </location>
</feature>
<keyword evidence="3" id="KW-0238">DNA-binding</keyword>
<feature type="compositionally biased region" description="Polar residues" evidence="7">
    <location>
        <begin position="754"/>
        <end position="767"/>
    </location>
</feature>
<feature type="compositionally biased region" description="Low complexity" evidence="7">
    <location>
        <begin position="690"/>
        <end position="703"/>
    </location>
</feature>
<keyword evidence="2" id="KW-0805">Transcription regulation</keyword>
<feature type="region of interest" description="Disordered" evidence="7">
    <location>
        <begin position="398"/>
        <end position="531"/>
    </location>
</feature>
<protein>
    <recommendedName>
        <fullName evidence="8">BHLH domain-containing protein</fullName>
    </recommendedName>
</protein>
<dbReference type="PANTHER" id="PTHR15741:SF38">
    <property type="entry name" value="BHLH DOMAIN-CONTAINING PROTEIN"/>
    <property type="match status" value="1"/>
</dbReference>
<keyword evidence="5" id="KW-0539">Nucleus</keyword>
<feature type="region of interest" description="Disordered" evidence="7">
    <location>
        <begin position="1041"/>
        <end position="1066"/>
    </location>
</feature>
<dbReference type="EMBL" id="BQFW01000002">
    <property type="protein sequence ID" value="GJJ68748.1"/>
    <property type="molecule type" value="Genomic_DNA"/>
</dbReference>
<comment type="subcellular location">
    <subcellularLocation>
        <location evidence="1">Nucleus</location>
    </subcellularLocation>
</comment>